<keyword evidence="3 6" id="KW-0418">Kinase</keyword>
<dbReference type="Proteomes" id="UP000594262">
    <property type="component" value="Unplaced"/>
</dbReference>
<dbReference type="CDD" id="cd01428">
    <property type="entry name" value="ADK"/>
    <property type="match status" value="1"/>
</dbReference>
<evidence type="ECO:0000313" key="9">
    <source>
        <dbReference type="EnsemblMetazoa" id="CLYHEMP006215.1"/>
    </source>
</evidence>
<evidence type="ECO:0000256" key="4">
    <source>
        <dbReference type="ARBA" id="ARBA00022840"/>
    </source>
</evidence>
<feature type="binding site" evidence="6">
    <location>
        <position position="214"/>
    </location>
    <ligand>
        <name>ATP</name>
        <dbReference type="ChEBI" id="CHEBI:30616"/>
    </ligand>
</feature>
<evidence type="ECO:0000256" key="2">
    <source>
        <dbReference type="ARBA" id="ARBA00022741"/>
    </source>
</evidence>
<dbReference type="EnsemblMetazoa" id="CLYHEMT006215.1">
    <property type="protein sequence ID" value="CLYHEMP006215.1"/>
    <property type="gene ID" value="CLYHEMG006215"/>
</dbReference>
<evidence type="ECO:0000259" key="8">
    <source>
        <dbReference type="Pfam" id="PF05191"/>
    </source>
</evidence>
<feature type="binding site" evidence="6">
    <location>
        <begin position="151"/>
        <end position="152"/>
    </location>
    <ligand>
        <name>ATP</name>
        <dbReference type="ChEBI" id="CHEBI:30616"/>
    </ligand>
</feature>
<feature type="region of interest" description="Disordered" evidence="7">
    <location>
        <begin position="158"/>
        <end position="180"/>
    </location>
</feature>
<dbReference type="NCBIfam" id="NF001381">
    <property type="entry name" value="PRK00279.1-3"/>
    <property type="match status" value="1"/>
</dbReference>
<dbReference type="OrthoDB" id="439792at2759"/>
<feature type="binding site" evidence="6">
    <location>
        <begin position="72"/>
        <end position="74"/>
    </location>
    <ligand>
        <name>AMP</name>
        <dbReference type="ChEBI" id="CHEBI:456215"/>
    </ligand>
</feature>
<dbReference type="AlphaFoldDB" id="A0A7M5UYE9"/>
<dbReference type="GO" id="GO:0006172">
    <property type="term" value="P:ADP biosynthetic process"/>
    <property type="evidence" value="ECO:0007669"/>
    <property type="project" value="UniProtKB-UniRule"/>
</dbReference>
<dbReference type="SUPFAM" id="SSF52540">
    <property type="entry name" value="P-loop containing nucleoside triphosphate hydrolases"/>
    <property type="match status" value="1"/>
</dbReference>
<comment type="function">
    <text evidence="6">Catalyzes the reversible transfer of the terminal phosphate group between ATP and AMP. Plays an important role in cellular energy homeostasis and in adenine nucleotide metabolism. Adenylate kinase activity is critical for regulation of the phosphate utilization and the AMP de novo biosynthesis pathways.</text>
</comment>
<feature type="binding site" evidence="6">
    <location>
        <position position="142"/>
    </location>
    <ligand>
        <name>ATP</name>
        <dbReference type="ChEBI" id="CHEBI:30616"/>
    </ligand>
</feature>
<dbReference type="InterPro" id="IPR007862">
    <property type="entry name" value="Adenylate_kinase_lid-dom"/>
</dbReference>
<dbReference type="InterPro" id="IPR000850">
    <property type="entry name" value="Adenylat/UMP-CMP_kin"/>
</dbReference>
<dbReference type="GO" id="GO:0046033">
    <property type="term" value="P:AMP metabolic process"/>
    <property type="evidence" value="ECO:0007669"/>
    <property type="project" value="UniProtKB-UniRule"/>
</dbReference>
<feature type="binding site" evidence="6">
    <location>
        <position position="51"/>
    </location>
    <ligand>
        <name>AMP</name>
        <dbReference type="ChEBI" id="CHEBI:456215"/>
    </ligand>
</feature>
<keyword evidence="1 6" id="KW-0808">Transferase</keyword>
<feature type="region of interest" description="LID" evidence="6">
    <location>
        <begin position="141"/>
        <end position="178"/>
    </location>
</feature>
<dbReference type="FunFam" id="3.40.50.300:FF:000106">
    <property type="entry name" value="Adenylate kinase mitochondrial"/>
    <property type="match status" value="1"/>
</dbReference>
<evidence type="ECO:0000256" key="1">
    <source>
        <dbReference type="ARBA" id="ARBA00022679"/>
    </source>
</evidence>
<dbReference type="NCBIfam" id="TIGR01351">
    <property type="entry name" value="adk"/>
    <property type="match status" value="1"/>
</dbReference>
<feature type="domain" description="Adenylate kinase active site lid" evidence="8">
    <location>
        <begin position="142"/>
        <end position="177"/>
    </location>
</feature>
<feature type="binding site" evidence="6">
    <location>
        <position position="186"/>
    </location>
    <ligand>
        <name>AMP</name>
        <dbReference type="ChEBI" id="CHEBI:456215"/>
    </ligand>
</feature>
<organism evidence="9 10">
    <name type="scientific">Clytia hemisphaerica</name>
    <dbReference type="NCBI Taxonomy" id="252671"/>
    <lineage>
        <taxon>Eukaryota</taxon>
        <taxon>Metazoa</taxon>
        <taxon>Cnidaria</taxon>
        <taxon>Hydrozoa</taxon>
        <taxon>Hydroidolina</taxon>
        <taxon>Leptothecata</taxon>
        <taxon>Obeliida</taxon>
        <taxon>Clytiidae</taxon>
        <taxon>Clytia</taxon>
    </lineage>
</organism>
<feature type="binding site" evidence="6">
    <location>
        <position position="175"/>
    </location>
    <ligand>
        <name>AMP</name>
        <dbReference type="ChEBI" id="CHEBI:456215"/>
    </ligand>
</feature>
<comment type="subcellular location">
    <subcellularLocation>
        <location evidence="6">Cytoplasm</location>
        <location evidence="6">Cytosol</location>
    </subcellularLocation>
    <subcellularLocation>
        <location evidence="6">Mitochondrion intermembrane space</location>
    </subcellularLocation>
    <text evidence="6">Predominantly mitochondrial.</text>
</comment>
<comment type="subunit">
    <text evidence="6">Monomer.</text>
</comment>
<dbReference type="Pfam" id="PF05191">
    <property type="entry name" value="ADK_lid"/>
    <property type="match status" value="1"/>
</dbReference>
<dbReference type="RefSeq" id="XP_066926061.1">
    <property type="nucleotide sequence ID" value="XM_067069960.1"/>
</dbReference>
<proteinExistence type="inferred from homology"/>
<sequence length="235" mass="25849">MAPQQAQAAPETPKGINGILLGPPGAGKGTQSQRLIEKYCICHLATGDLLRAVIASGSDLGKKIKGVIDAGQLVSDDLVVELIDSNLKKPECKNGFLLDGFPRTVPQAEKLDDLLEERGTPLDRVIEMKIDEEKLVSRIVGRLFHIKSGRSYHEVFNPPKKTMTDDITGEPLTRRSDDNEEALRKRLASFHKSTSPLVNFYQKRGIHSAVNADRSMDAVFASISAIFDEARDKRS</sequence>
<keyword evidence="2 6" id="KW-0547">Nucleotide-binding</keyword>
<dbReference type="GO" id="GO:0005524">
    <property type="term" value="F:ATP binding"/>
    <property type="evidence" value="ECO:0007669"/>
    <property type="project" value="UniProtKB-KW"/>
</dbReference>
<dbReference type="GO" id="GO:0004017">
    <property type="term" value="F:AMP kinase activity"/>
    <property type="evidence" value="ECO:0007669"/>
    <property type="project" value="UniProtKB-UniRule"/>
</dbReference>
<dbReference type="Pfam" id="PF00406">
    <property type="entry name" value="ADK"/>
    <property type="match status" value="1"/>
</dbReference>
<name>A0A7M5UYE9_9CNID</name>
<feature type="region of interest" description="NMPbind" evidence="6">
    <location>
        <begin position="45"/>
        <end position="74"/>
    </location>
</feature>
<dbReference type="PROSITE" id="PS00113">
    <property type="entry name" value="ADENYLATE_KINASE"/>
    <property type="match status" value="1"/>
</dbReference>
<dbReference type="GeneID" id="136813439"/>
<dbReference type="NCBIfam" id="NF011100">
    <property type="entry name" value="PRK14527.1"/>
    <property type="match status" value="1"/>
</dbReference>
<keyword evidence="6" id="KW-0963">Cytoplasm</keyword>
<dbReference type="PANTHER" id="PTHR23359">
    <property type="entry name" value="NUCLEOTIDE KINASE"/>
    <property type="match status" value="1"/>
</dbReference>
<dbReference type="EC" id="2.7.4.3" evidence="6"/>
<feature type="binding site" evidence="6">
    <location>
        <position position="46"/>
    </location>
    <ligand>
        <name>AMP</name>
        <dbReference type="ChEBI" id="CHEBI:456215"/>
    </ligand>
</feature>
<dbReference type="InterPro" id="IPR006259">
    <property type="entry name" value="Adenyl_kin_sub"/>
</dbReference>
<dbReference type="InterPro" id="IPR033690">
    <property type="entry name" value="Adenylat_kinase_CS"/>
</dbReference>
<evidence type="ECO:0000256" key="5">
    <source>
        <dbReference type="ARBA" id="ARBA00023128"/>
    </source>
</evidence>
<keyword evidence="4 6" id="KW-0067">ATP-binding</keyword>
<dbReference type="HAMAP" id="MF_03168">
    <property type="entry name" value="Adenylate_kinase_AK2"/>
    <property type="match status" value="1"/>
</dbReference>
<dbReference type="GO" id="GO:0046034">
    <property type="term" value="P:ATP metabolic process"/>
    <property type="evidence" value="ECO:0007669"/>
    <property type="project" value="UniProtKB-UniRule"/>
</dbReference>
<dbReference type="Gene3D" id="3.40.50.300">
    <property type="entry name" value="P-loop containing nucleotide triphosphate hydrolases"/>
    <property type="match status" value="1"/>
</dbReference>
<dbReference type="PRINTS" id="PR00094">
    <property type="entry name" value="ADENYLTKNASE"/>
</dbReference>
<evidence type="ECO:0000256" key="6">
    <source>
        <dbReference type="HAMAP-Rule" id="MF_03168"/>
    </source>
</evidence>
<keyword evidence="5 6" id="KW-0496">Mitochondrion</keyword>
<comment type="similarity">
    <text evidence="6">Belongs to the adenylate kinase family. AK2 subfamily.</text>
</comment>
<reference evidence="9" key="1">
    <citation type="submission" date="2021-01" db="UniProtKB">
        <authorList>
            <consortium name="EnsemblMetazoa"/>
        </authorList>
    </citation>
    <scope>IDENTIFICATION</scope>
</reference>
<dbReference type="InterPro" id="IPR027417">
    <property type="entry name" value="P-loop_NTPase"/>
</dbReference>
<dbReference type="HAMAP" id="MF_00235">
    <property type="entry name" value="Adenylate_kinase_Adk"/>
    <property type="match status" value="1"/>
</dbReference>
<feature type="binding site" evidence="6">
    <location>
        <position position="107"/>
    </location>
    <ligand>
        <name>AMP</name>
        <dbReference type="ChEBI" id="CHEBI:456215"/>
    </ligand>
</feature>
<dbReference type="NCBIfam" id="NF001380">
    <property type="entry name" value="PRK00279.1-2"/>
    <property type="match status" value="1"/>
</dbReference>
<protein>
    <recommendedName>
        <fullName evidence="6">Adenylate kinase</fullName>
        <ecNumber evidence="6">2.7.4.3</ecNumber>
    </recommendedName>
    <alternativeName>
        <fullName evidence="6">ATP-AMP transphosphorylase</fullName>
    </alternativeName>
    <alternativeName>
        <fullName evidence="6">ATP:AMP phosphotransferase</fullName>
    </alternativeName>
    <alternativeName>
        <fullName evidence="6">Adenylate kinase cytosolic and mitochondrial</fullName>
    </alternativeName>
    <alternativeName>
        <fullName evidence="6">Adenylate monophosphate kinase</fullName>
    </alternativeName>
</protein>
<dbReference type="NCBIfam" id="NF011105">
    <property type="entry name" value="PRK14532.1"/>
    <property type="match status" value="1"/>
</dbReference>
<feature type="compositionally biased region" description="Low complexity" evidence="7">
    <location>
        <begin position="1"/>
        <end position="10"/>
    </location>
</feature>
<evidence type="ECO:0000256" key="3">
    <source>
        <dbReference type="ARBA" id="ARBA00022777"/>
    </source>
</evidence>
<feature type="binding site" evidence="6">
    <location>
        <begin position="25"/>
        <end position="30"/>
    </location>
    <ligand>
        <name>ATP</name>
        <dbReference type="ChEBI" id="CHEBI:30616"/>
    </ligand>
</feature>
<evidence type="ECO:0000313" key="10">
    <source>
        <dbReference type="Proteomes" id="UP000594262"/>
    </source>
</evidence>
<evidence type="ECO:0000256" key="7">
    <source>
        <dbReference type="SAM" id="MobiDB-lite"/>
    </source>
</evidence>
<dbReference type="GO" id="GO:0005758">
    <property type="term" value="C:mitochondrial intermembrane space"/>
    <property type="evidence" value="ECO:0007669"/>
    <property type="project" value="UniProtKB-SubCell"/>
</dbReference>
<dbReference type="GO" id="GO:0005829">
    <property type="term" value="C:cytosol"/>
    <property type="evidence" value="ECO:0007669"/>
    <property type="project" value="UniProtKB-SubCell"/>
</dbReference>
<accession>A0A7M5UYE9</accession>
<feature type="region of interest" description="Disordered" evidence="7">
    <location>
        <begin position="1"/>
        <end position="23"/>
    </location>
</feature>
<keyword evidence="10" id="KW-1185">Reference proteome</keyword>
<feature type="binding site" evidence="6">
    <location>
        <begin position="100"/>
        <end position="103"/>
    </location>
    <ligand>
        <name>AMP</name>
        <dbReference type="ChEBI" id="CHEBI:456215"/>
    </ligand>
</feature>
<comment type="catalytic activity">
    <reaction evidence="6">
        <text>AMP + ATP = 2 ADP</text>
        <dbReference type="Rhea" id="RHEA:12973"/>
        <dbReference type="ChEBI" id="CHEBI:30616"/>
        <dbReference type="ChEBI" id="CHEBI:456215"/>
        <dbReference type="ChEBI" id="CHEBI:456216"/>
        <dbReference type="EC" id="2.7.4.3"/>
    </reaction>
</comment>
<comment type="domain">
    <text evidence="6">Consists of three domains, a large central CORE domain and two small peripheral domains, NMPbind and LID, which undergo movements during catalysis. The LID domain closes over the site of phosphoryl transfer upon ATP binding. Assembling and dissambling the active center during each catalytic cycle provides an effective means to prevent ATP hydrolysis.</text>
</comment>
<dbReference type="InterPro" id="IPR028587">
    <property type="entry name" value="AK2"/>
</dbReference>